<dbReference type="EMBL" id="CP108021">
    <property type="protein sequence ID" value="WUM20439.1"/>
    <property type="molecule type" value="Genomic_DNA"/>
</dbReference>
<gene>
    <name evidence="1" type="primary">yaaA</name>
    <name evidence="1" type="ORF">OG579_00875</name>
</gene>
<dbReference type="PANTHER" id="PTHR30283:SF4">
    <property type="entry name" value="PEROXIDE STRESS RESISTANCE PROTEIN YAAA"/>
    <property type="match status" value="1"/>
</dbReference>
<sequence>MLIILPPSETKSDGGRGAPLDLAALSFPTLTPIRQRLAAALVDLAADPEASATALGLGRTQLDEVARNATLYTSPTRPAIERYTGVLYDALDVGGLTRASRTKARDRLAVGSALFGVVRAGDPIPAYRLSAASRLPGLGTLASQWKPDLSAALDDLDTDVVIDLRSGGYRALGPVAGSIEVTVLTENADGSRSVVSHFNKHHKGVMARTLVSTRRSVRDISSLASVVADGGQRTEIASDRELVILTD</sequence>
<dbReference type="PANTHER" id="PTHR30283">
    <property type="entry name" value="PEROXIDE STRESS RESPONSE PROTEIN YAAA"/>
    <property type="match status" value="1"/>
</dbReference>
<evidence type="ECO:0000313" key="1">
    <source>
        <dbReference type="EMBL" id="WUM20439.1"/>
    </source>
</evidence>
<dbReference type="AlphaFoldDB" id="A0AAU4K311"/>
<name>A0AAU4K311_9NOCA</name>
<dbReference type="RefSeq" id="WP_328857745.1">
    <property type="nucleotide sequence ID" value="NZ_CP108021.1"/>
</dbReference>
<proteinExistence type="predicted"/>
<protein>
    <submittedName>
        <fullName evidence="1">Peroxide stress protein YaaA</fullName>
    </submittedName>
</protein>
<dbReference type="GO" id="GO:0033194">
    <property type="term" value="P:response to hydroperoxide"/>
    <property type="evidence" value="ECO:0007669"/>
    <property type="project" value="TreeGrafter"/>
</dbReference>
<dbReference type="InterPro" id="IPR005583">
    <property type="entry name" value="YaaA"/>
</dbReference>
<evidence type="ECO:0000313" key="2">
    <source>
        <dbReference type="Proteomes" id="UP001432128"/>
    </source>
</evidence>
<dbReference type="Proteomes" id="UP001432128">
    <property type="component" value="Chromosome"/>
</dbReference>
<reference evidence="1 2" key="1">
    <citation type="submission" date="2022-10" db="EMBL/GenBank/DDBJ databases">
        <title>The complete genomes of actinobacterial strains from the NBC collection.</title>
        <authorList>
            <person name="Joergensen T.S."/>
            <person name="Alvarez Arevalo M."/>
            <person name="Sterndorff E.B."/>
            <person name="Faurdal D."/>
            <person name="Vuksanovic O."/>
            <person name="Mourched A.-S."/>
            <person name="Charusanti P."/>
            <person name="Shaw S."/>
            <person name="Blin K."/>
            <person name="Weber T."/>
        </authorList>
    </citation>
    <scope>NUCLEOTIDE SEQUENCE [LARGE SCALE GENOMIC DNA]</scope>
    <source>
        <strain evidence="1 2">NBC_00319</strain>
    </source>
</reference>
<dbReference type="NCBIfam" id="NF002544">
    <property type="entry name" value="PRK02101.2-1"/>
    <property type="match status" value="1"/>
</dbReference>
<dbReference type="GO" id="GO:0005829">
    <property type="term" value="C:cytosol"/>
    <property type="evidence" value="ECO:0007669"/>
    <property type="project" value="TreeGrafter"/>
</dbReference>
<keyword evidence="2" id="KW-1185">Reference proteome</keyword>
<dbReference type="KEGG" id="whr:OG579_00875"/>
<organism evidence="1 2">
    <name type="scientific">Williamsia herbipolensis</name>
    <dbReference type="NCBI Taxonomy" id="1603258"/>
    <lineage>
        <taxon>Bacteria</taxon>
        <taxon>Bacillati</taxon>
        <taxon>Actinomycetota</taxon>
        <taxon>Actinomycetes</taxon>
        <taxon>Mycobacteriales</taxon>
        <taxon>Nocardiaceae</taxon>
        <taxon>Williamsia</taxon>
    </lineage>
</organism>
<dbReference type="Pfam" id="PF03883">
    <property type="entry name" value="H2O2_YaaD"/>
    <property type="match status" value="1"/>
</dbReference>
<accession>A0AAU4K311</accession>